<dbReference type="GO" id="GO:0004020">
    <property type="term" value="F:adenylylsulfate kinase activity"/>
    <property type="evidence" value="ECO:0007669"/>
    <property type="project" value="UniProtKB-UniRule"/>
</dbReference>
<feature type="domain" description="APS kinase" evidence="8">
    <location>
        <begin position="22"/>
        <end position="171"/>
    </location>
</feature>
<dbReference type="InterPro" id="IPR059117">
    <property type="entry name" value="APS_kinase_dom"/>
</dbReference>
<gene>
    <name evidence="6" type="primary">cysC</name>
    <name evidence="9" type="ORF">AWB78_02549</name>
</gene>
<dbReference type="NCBIfam" id="NF003013">
    <property type="entry name" value="PRK03846.1"/>
    <property type="match status" value="1"/>
</dbReference>
<proteinExistence type="inferred from homology"/>
<evidence type="ECO:0000256" key="6">
    <source>
        <dbReference type="HAMAP-Rule" id="MF_00065"/>
    </source>
</evidence>
<dbReference type="GO" id="GO:0004781">
    <property type="term" value="F:sulfate adenylyltransferase (ATP) activity"/>
    <property type="evidence" value="ECO:0007669"/>
    <property type="project" value="TreeGrafter"/>
</dbReference>
<dbReference type="HAMAP" id="MF_00065">
    <property type="entry name" value="Adenylyl_sulf_kinase"/>
    <property type="match status" value="1"/>
</dbReference>
<keyword evidence="5 6" id="KW-0067">ATP-binding</keyword>
<evidence type="ECO:0000256" key="7">
    <source>
        <dbReference type="RuleBase" id="RU004347"/>
    </source>
</evidence>
<keyword evidence="9" id="KW-0548">Nucleotidyltransferase</keyword>
<dbReference type="GO" id="GO:0010134">
    <property type="term" value="P:sulfate assimilation via adenylyl sulfate reduction"/>
    <property type="evidence" value="ECO:0007669"/>
    <property type="project" value="TreeGrafter"/>
</dbReference>
<dbReference type="EMBL" id="FCOX02000010">
    <property type="protein sequence ID" value="SAK68038.1"/>
    <property type="molecule type" value="Genomic_DNA"/>
</dbReference>
<dbReference type="CDD" id="cd02027">
    <property type="entry name" value="APSK"/>
    <property type="match status" value="1"/>
</dbReference>
<evidence type="ECO:0000256" key="2">
    <source>
        <dbReference type="ARBA" id="ARBA00012121"/>
    </source>
</evidence>
<accession>A0A158BDA0</accession>
<comment type="catalytic activity">
    <reaction evidence="1 6 7">
        <text>adenosine 5'-phosphosulfate + ATP = 3'-phosphoadenylyl sulfate + ADP + H(+)</text>
        <dbReference type="Rhea" id="RHEA:24152"/>
        <dbReference type="ChEBI" id="CHEBI:15378"/>
        <dbReference type="ChEBI" id="CHEBI:30616"/>
        <dbReference type="ChEBI" id="CHEBI:58243"/>
        <dbReference type="ChEBI" id="CHEBI:58339"/>
        <dbReference type="ChEBI" id="CHEBI:456216"/>
        <dbReference type="EC" id="2.7.1.25"/>
    </reaction>
</comment>
<evidence type="ECO:0000313" key="9">
    <source>
        <dbReference type="EMBL" id="SAK68038.1"/>
    </source>
</evidence>
<keyword evidence="4 6" id="KW-0547">Nucleotide-binding</keyword>
<reference evidence="9" key="1">
    <citation type="submission" date="2016-01" db="EMBL/GenBank/DDBJ databases">
        <authorList>
            <person name="Peeters C."/>
        </authorList>
    </citation>
    <scope>NUCLEOTIDE SEQUENCE</scope>
    <source>
        <strain evidence="9">LMG 29321</strain>
    </source>
</reference>
<evidence type="ECO:0000256" key="4">
    <source>
        <dbReference type="ARBA" id="ARBA00022741"/>
    </source>
</evidence>
<comment type="pathway">
    <text evidence="6 7">Sulfur metabolism; hydrogen sulfide biosynthesis; sulfite from sulfate: step 2/3.</text>
</comment>
<dbReference type="Gene3D" id="3.40.50.300">
    <property type="entry name" value="P-loop containing nucleotide triphosphate hydrolases"/>
    <property type="match status" value="1"/>
</dbReference>
<evidence type="ECO:0000256" key="1">
    <source>
        <dbReference type="ARBA" id="ARBA00001823"/>
    </source>
</evidence>
<evidence type="ECO:0000256" key="5">
    <source>
        <dbReference type="ARBA" id="ARBA00022840"/>
    </source>
</evidence>
<dbReference type="EC" id="2.7.1.25" evidence="2 6"/>
<keyword evidence="10" id="KW-1185">Reference proteome</keyword>
<dbReference type="GO" id="GO:0070814">
    <property type="term" value="P:hydrogen sulfide biosynthetic process"/>
    <property type="evidence" value="ECO:0007669"/>
    <property type="project" value="UniProtKB-UniRule"/>
</dbReference>
<dbReference type="PANTHER" id="PTHR42700">
    <property type="entry name" value="SULFATE ADENYLYLTRANSFERASE"/>
    <property type="match status" value="1"/>
</dbReference>
<organism evidence="9 10">
    <name type="scientific">Caballeronia calidae</name>
    <dbReference type="NCBI Taxonomy" id="1777139"/>
    <lineage>
        <taxon>Bacteria</taxon>
        <taxon>Pseudomonadati</taxon>
        <taxon>Pseudomonadota</taxon>
        <taxon>Betaproteobacteria</taxon>
        <taxon>Burkholderiales</taxon>
        <taxon>Burkholderiaceae</taxon>
        <taxon>Caballeronia</taxon>
    </lineage>
</organism>
<keyword evidence="3 6" id="KW-0808">Transferase</keyword>
<protein>
    <recommendedName>
        <fullName evidence="2 6">Adenylyl-sulfate kinase</fullName>
        <ecNumber evidence="2 6">2.7.1.25</ecNumber>
    </recommendedName>
    <alternativeName>
        <fullName evidence="6">APS kinase</fullName>
    </alternativeName>
    <alternativeName>
        <fullName evidence="6">ATP adenosine-5'-phosphosulfate 3'-phosphotransferase</fullName>
    </alternativeName>
    <alternativeName>
        <fullName evidence="6">Adenosine-5'-phosphosulfate kinase</fullName>
    </alternativeName>
</protein>
<evidence type="ECO:0000256" key="3">
    <source>
        <dbReference type="ARBA" id="ARBA00022679"/>
    </source>
</evidence>
<dbReference type="UniPathway" id="UPA00140">
    <property type="reaction ID" value="UER00205"/>
</dbReference>
<dbReference type="InterPro" id="IPR027417">
    <property type="entry name" value="P-loop_NTPase"/>
</dbReference>
<comment type="function">
    <text evidence="6 7">Catalyzes the synthesis of activated sulfate.</text>
</comment>
<feature type="active site" description="Phosphoserine intermediate" evidence="6">
    <location>
        <position position="103"/>
    </location>
</feature>
<dbReference type="GO" id="GO:0005737">
    <property type="term" value="C:cytoplasm"/>
    <property type="evidence" value="ECO:0007669"/>
    <property type="project" value="TreeGrafter"/>
</dbReference>
<keyword evidence="6 7" id="KW-0418">Kinase</keyword>
<evidence type="ECO:0000313" key="10">
    <source>
        <dbReference type="Proteomes" id="UP000071859"/>
    </source>
</evidence>
<comment type="similarity">
    <text evidence="6 7">Belongs to the APS kinase family.</text>
</comment>
<keyword evidence="6" id="KW-0597">Phosphoprotein</keyword>
<dbReference type="GO" id="GO:0005524">
    <property type="term" value="F:ATP binding"/>
    <property type="evidence" value="ECO:0007669"/>
    <property type="project" value="UniProtKB-UniRule"/>
</dbReference>
<evidence type="ECO:0000259" key="8">
    <source>
        <dbReference type="Pfam" id="PF01583"/>
    </source>
</evidence>
<dbReference type="Pfam" id="PF01583">
    <property type="entry name" value="APS_kinase"/>
    <property type="match status" value="1"/>
</dbReference>
<dbReference type="GO" id="GO:0019379">
    <property type="term" value="P:sulfate assimilation, phosphoadenylyl sulfate reduction by phosphoadenylyl-sulfate reductase (thioredoxin)"/>
    <property type="evidence" value="ECO:0007669"/>
    <property type="project" value="TreeGrafter"/>
</dbReference>
<dbReference type="SUPFAM" id="SSF52540">
    <property type="entry name" value="P-loop containing nucleoside triphosphate hydrolases"/>
    <property type="match status" value="1"/>
</dbReference>
<feature type="binding site" evidence="6">
    <location>
        <begin position="29"/>
        <end position="36"/>
    </location>
    <ligand>
        <name>ATP</name>
        <dbReference type="ChEBI" id="CHEBI:30616"/>
    </ligand>
</feature>
<dbReference type="AlphaFoldDB" id="A0A158BDA0"/>
<dbReference type="InterPro" id="IPR002891">
    <property type="entry name" value="APS"/>
</dbReference>
<dbReference type="PANTHER" id="PTHR42700:SF1">
    <property type="entry name" value="SULFATE ADENYLYLTRANSFERASE"/>
    <property type="match status" value="1"/>
</dbReference>
<name>A0A158BDA0_9BURK</name>
<dbReference type="Proteomes" id="UP000071859">
    <property type="component" value="Unassembled WGS sequence"/>
</dbReference>
<dbReference type="OrthoDB" id="9804504at2"/>
<sequence length="194" mass="21364">MAYMNPAASPGNVMLSPRIRAGIVVWLTGMSGAGKSTIAMALRRAIEPSCDFVCMLDGDDLRRGVNSDLGFSDADRHENIRRIGEIAVLLARQRAVCIVSAISPFEADRRLVRQLTEPLPFVEIFIDTPLDVCMTRDPKGLYRRALRGEIRQLTGFDSPYEKPSCPELTIDTSRSCVDSCTARIVEFLNGLAGE</sequence>
<dbReference type="InterPro" id="IPR050512">
    <property type="entry name" value="Sulf_AdTrans/APS_kinase"/>
</dbReference>
<dbReference type="NCBIfam" id="TIGR00455">
    <property type="entry name" value="apsK"/>
    <property type="match status" value="1"/>
</dbReference>
<comment type="caution">
    <text evidence="9">The sequence shown here is derived from an EMBL/GenBank/DDBJ whole genome shotgun (WGS) entry which is preliminary data.</text>
</comment>